<protein>
    <recommendedName>
        <fullName evidence="3">HAT C-terminal dimerisation domain-containing protein</fullName>
    </recommendedName>
</protein>
<name>A0AAD9V211_ACRCE</name>
<organism evidence="1 2">
    <name type="scientific">Acropora cervicornis</name>
    <name type="common">Staghorn coral</name>
    <dbReference type="NCBI Taxonomy" id="6130"/>
    <lineage>
        <taxon>Eukaryota</taxon>
        <taxon>Metazoa</taxon>
        <taxon>Cnidaria</taxon>
        <taxon>Anthozoa</taxon>
        <taxon>Hexacorallia</taxon>
        <taxon>Scleractinia</taxon>
        <taxon>Astrocoeniina</taxon>
        <taxon>Acroporidae</taxon>
        <taxon>Acropora</taxon>
    </lineage>
</organism>
<evidence type="ECO:0000313" key="1">
    <source>
        <dbReference type="EMBL" id="KAK2557855.1"/>
    </source>
</evidence>
<gene>
    <name evidence="1" type="ORF">P5673_019830</name>
</gene>
<accession>A0AAD9V211</accession>
<proteinExistence type="predicted"/>
<evidence type="ECO:0008006" key="3">
    <source>
        <dbReference type="Google" id="ProtNLM"/>
    </source>
</evidence>
<reference evidence="1" key="2">
    <citation type="journal article" date="2023" name="Science">
        <title>Genomic signatures of disease resistance in endangered staghorn corals.</title>
        <authorList>
            <person name="Vollmer S.V."/>
            <person name="Selwyn J.D."/>
            <person name="Despard B.A."/>
            <person name="Roesel C.L."/>
        </authorList>
    </citation>
    <scope>NUCLEOTIDE SEQUENCE</scope>
    <source>
        <strain evidence="1">K2</strain>
    </source>
</reference>
<evidence type="ECO:0000313" key="2">
    <source>
        <dbReference type="Proteomes" id="UP001249851"/>
    </source>
</evidence>
<dbReference type="Proteomes" id="UP001249851">
    <property type="component" value="Unassembled WGS sequence"/>
</dbReference>
<comment type="caution">
    <text evidence="1">The sequence shown here is derived from an EMBL/GenBank/DDBJ whole genome shotgun (WGS) entry which is preliminary data.</text>
</comment>
<keyword evidence="2" id="KW-1185">Reference proteome</keyword>
<reference evidence="1" key="1">
    <citation type="journal article" date="2023" name="G3 (Bethesda)">
        <title>Whole genome assembly and annotation of the endangered Caribbean coral Acropora cervicornis.</title>
        <authorList>
            <person name="Selwyn J.D."/>
            <person name="Vollmer S.V."/>
        </authorList>
    </citation>
    <scope>NUCLEOTIDE SEQUENCE</scope>
    <source>
        <strain evidence="1">K2</strain>
    </source>
</reference>
<dbReference type="EMBL" id="JARQWQ010000047">
    <property type="protein sequence ID" value="KAK2557855.1"/>
    <property type="molecule type" value="Genomic_DNA"/>
</dbReference>
<sequence length="110" mass="13039">MYYERILYMQVNVFYSNDVIKNLFTELPNYLAAATDVIIPCEEDKVKWWRQQSDNLTHWSSAVMKVQLVQPLFATAERVFSILNSLFIDLQEHAVVDYLQARVMLQYNNQ</sequence>
<dbReference type="AlphaFoldDB" id="A0AAD9V211"/>